<keyword evidence="2" id="KW-1185">Reference proteome</keyword>
<dbReference type="AlphaFoldDB" id="A0A317KX58"/>
<evidence type="ECO:0000313" key="2">
    <source>
        <dbReference type="Proteomes" id="UP000245624"/>
    </source>
</evidence>
<comment type="caution">
    <text evidence="1">The sequence shown here is derived from an EMBL/GenBank/DDBJ whole genome shotgun (WGS) entry which is preliminary data.</text>
</comment>
<dbReference type="OrthoDB" id="2957894at2"/>
<name>A0A317KX58_9BACI</name>
<proteinExistence type="predicted"/>
<protein>
    <submittedName>
        <fullName evidence="1">Uncharacterized protein</fullName>
    </submittedName>
</protein>
<accession>A0A317KX58</accession>
<sequence length="364" mass="42242">MDWREEKLQQLDQLYEGMFDWLMKQYDPETGGFYYARSSVENEDFTPDIESSAQALNILIRHHLLEQMPNPIKGKMVQFFQSKQDVKTGYFYDPHPRMKEDEVMVHRALNYSLNSLKRLGASNRYPLPLSLREAPAYTTSVEAYREKWESIDLRNSWRGCDLLASSTVYIREMPKETQRKFVDAFAAYLAGLQDRQTGLWGEGSVYERISGTFKLHTFYRSYQIPMPNKERIYQSILRCLRQEEAIDMCYIRNPIDLLSYLALDIPEEELKEITSITIENMSRLKRADGAFSRELAHSPKAPNVAQVKEGDYYPNMPEPVQLGMGLVEGDMNATTQATLIRIQLHKLLGVDSKAIIANSEFWNN</sequence>
<dbReference type="RefSeq" id="WP_109984692.1">
    <property type="nucleotide sequence ID" value="NZ_QGTD01000011.1"/>
</dbReference>
<dbReference type="Proteomes" id="UP000245624">
    <property type="component" value="Unassembled WGS sequence"/>
</dbReference>
<gene>
    <name evidence="1" type="ORF">DLJ74_12300</name>
</gene>
<reference evidence="1 2" key="1">
    <citation type="submission" date="2018-05" db="EMBL/GenBank/DDBJ databases">
        <title>Genomic analysis of Gracilibacillus dipsosauri DD1 reveals novel features of a salt-tolerant amylase.</title>
        <authorList>
            <person name="Deutch C.E."/>
            <person name="Yang S."/>
        </authorList>
    </citation>
    <scope>NUCLEOTIDE SEQUENCE [LARGE SCALE GENOMIC DNA]</scope>
    <source>
        <strain evidence="1 2">DD1</strain>
    </source>
</reference>
<dbReference type="EMBL" id="QGTD01000011">
    <property type="protein sequence ID" value="PWU67886.1"/>
    <property type="molecule type" value="Genomic_DNA"/>
</dbReference>
<organism evidence="1 2">
    <name type="scientific">Gracilibacillus dipsosauri</name>
    <dbReference type="NCBI Taxonomy" id="178340"/>
    <lineage>
        <taxon>Bacteria</taxon>
        <taxon>Bacillati</taxon>
        <taxon>Bacillota</taxon>
        <taxon>Bacilli</taxon>
        <taxon>Bacillales</taxon>
        <taxon>Bacillaceae</taxon>
        <taxon>Gracilibacillus</taxon>
    </lineage>
</organism>
<evidence type="ECO:0000313" key="1">
    <source>
        <dbReference type="EMBL" id="PWU67886.1"/>
    </source>
</evidence>